<name>A0A448XDV0_9PLAT</name>
<feature type="region of interest" description="Disordered" evidence="1">
    <location>
        <begin position="59"/>
        <end position="120"/>
    </location>
</feature>
<evidence type="ECO:0000313" key="2">
    <source>
        <dbReference type="EMBL" id="VEL34497.1"/>
    </source>
</evidence>
<protein>
    <submittedName>
        <fullName evidence="2">Uncharacterized protein</fullName>
    </submittedName>
</protein>
<evidence type="ECO:0000256" key="1">
    <source>
        <dbReference type="SAM" id="MobiDB-lite"/>
    </source>
</evidence>
<comment type="caution">
    <text evidence="2">The sequence shown here is derived from an EMBL/GenBank/DDBJ whole genome shotgun (WGS) entry which is preliminary data.</text>
</comment>
<organism evidence="2 3">
    <name type="scientific">Protopolystoma xenopodis</name>
    <dbReference type="NCBI Taxonomy" id="117903"/>
    <lineage>
        <taxon>Eukaryota</taxon>
        <taxon>Metazoa</taxon>
        <taxon>Spiralia</taxon>
        <taxon>Lophotrochozoa</taxon>
        <taxon>Platyhelminthes</taxon>
        <taxon>Monogenea</taxon>
        <taxon>Polyopisthocotylea</taxon>
        <taxon>Polystomatidea</taxon>
        <taxon>Polystomatidae</taxon>
        <taxon>Protopolystoma</taxon>
    </lineage>
</organism>
<keyword evidence="3" id="KW-1185">Reference proteome</keyword>
<gene>
    <name evidence="2" type="ORF">PXEA_LOCUS27937</name>
</gene>
<dbReference type="EMBL" id="CAAALY010247777">
    <property type="protein sequence ID" value="VEL34497.1"/>
    <property type="molecule type" value="Genomic_DNA"/>
</dbReference>
<dbReference type="AlphaFoldDB" id="A0A448XDV0"/>
<feature type="compositionally biased region" description="Basic and acidic residues" evidence="1">
    <location>
        <begin position="85"/>
        <end position="105"/>
    </location>
</feature>
<sequence length="293" mass="31393">MLTSPRPGGSFYPSCATSDNRPIVCVSVLTVCKSDSSGFSTSSPTDVNARVTYRPSCQPQGVHVKCDLPPNELATPTNDGTSRLGESKNEGERSERKDTEVDNFKPHKGSTIKNDGLSEEQNSSCLLEPLTETRKQAQDDRLPESDQVVEAWPPEEASLSLISLIQSRRVLLETAFCSSLDSRQPSNIHEFIWQAGPLSNSSAAFPLEQLGPVISARLTGSTSPARPPIDPGSFGQPDRLTSHEAQVACLPGKISQTRGPSDGDGPLKSDFTLKPAFSAGIGMQQMPNLSVPS</sequence>
<evidence type="ECO:0000313" key="3">
    <source>
        <dbReference type="Proteomes" id="UP000784294"/>
    </source>
</evidence>
<reference evidence="2" key="1">
    <citation type="submission" date="2018-11" db="EMBL/GenBank/DDBJ databases">
        <authorList>
            <consortium name="Pathogen Informatics"/>
        </authorList>
    </citation>
    <scope>NUCLEOTIDE SEQUENCE</scope>
</reference>
<dbReference type="Proteomes" id="UP000784294">
    <property type="component" value="Unassembled WGS sequence"/>
</dbReference>
<proteinExistence type="predicted"/>
<accession>A0A448XDV0</accession>